<sequence>MSEPPLADGVAKIGDHALVKITWDLGARYLGASSSEFVRTRTTIPIPRIRGTFVDKDGLFVNVMDYIPGERLDHVWPCLSLDKLWVAFTLRRYIRQLRQIKDSHSSDPGSVAGPPQGLGGYMCLEIAKGAYYPDGHDKTNWQDLVGRLGNVGVLPVVVRVCFDGICGGKRCGA</sequence>
<organism evidence="1 2">
    <name type="scientific">Russula ochroleuca</name>
    <dbReference type="NCBI Taxonomy" id="152965"/>
    <lineage>
        <taxon>Eukaryota</taxon>
        <taxon>Fungi</taxon>
        <taxon>Dikarya</taxon>
        <taxon>Basidiomycota</taxon>
        <taxon>Agaricomycotina</taxon>
        <taxon>Agaricomycetes</taxon>
        <taxon>Russulales</taxon>
        <taxon>Russulaceae</taxon>
        <taxon>Russula</taxon>
    </lineage>
</organism>
<proteinExistence type="predicted"/>
<dbReference type="AlphaFoldDB" id="A0A9P5JZK2"/>
<dbReference type="EMBL" id="WHVB01000024">
    <property type="protein sequence ID" value="KAF8471011.1"/>
    <property type="molecule type" value="Genomic_DNA"/>
</dbReference>
<reference evidence="1" key="2">
    <citation type="journal article" date="2020" name="Nat. Commun.">
        <title>Large-scale genome sequencing of mycorrhizal fungi provides insights into the early evolution of symbiotic traits.</title>
        <authorList>
            <person name="Miyauchi S."/>
            <person name="Kiss E."/>
            <person name="Kuo A."/>
            <person name="Drula E."/>
            <person name="Kohler A."/>
            <person name="Sanchez-Garcia M."/>
            <person name="Morin E."/>
            <person name="Andreopoulos B."/>
            <person name="Barry K.W."/>
            <person name="Bonito G."/>
            <person name="Buee M."/>
            <person name="Carver A."/>
            <person name="Chen C."/>
            <person name="Cichocki N."/>
            <person name="Clum A."/>
            <person name="Culley D."/>
            <person name="Crous P.W."/>
            <person name="Fauchery L."/>
            <person name="Girlanda M."/>
            <person name="Hayes R.D."/>
            <person name="Keri Z."/>
            <person name="LaButti K."/>
            <person name="Lipzen A."/>
            <person name="Lombard V."/>
            <person name="Magnuson J."/>
            <person name="Maillard F."/>
            <person name="Murat C."/>
            <person name="Nolan M."/>
            <person name="Ohm R.A."/>
            <person name="Pangilinan J."/>
            <person name="Pereira M.F."/>
            <person name="Perotto S."/>
            <person name="Peter M."/>
            <person name="Pfister S."/>
            <person name="Riley R."/>
            <person name="Sitrit Y."/>
            <person name="Stielow J.B."/>
            <person name="Szollosi G."/>
            <person name="Zifcakova L."/>
            <person name="Stursova M."/>
            <person name="Spatafora J.W."/>
            <person name="Tedersoo L."/>
            <person name="Vaario L.M."/>
            <person name="Yamada A."/>
            <person name="Yan M."/>
            <person name="Wang P."/>
            <person name="Xu J."/>
            <person name="Bruns T."/>
            <person name="Baldrian P."/>
            <person name="Vilgalys R."/>
            <person name="Dunand C."/>
            <person name="Henrissat B."/>
            <person name="Grigoriev I.V."/>
            <person name="Hibbett D."/>
            <person name="Nagy L.G."/>
            <person name="Martin F.M."/>
        </authorList>
    </citation>
    <scope>NUCLEOTIDE SEQUENCE</scope>
    <source>
        <strain evidence="1">Prilba</strain>
    </source>
</reference>
<dbReference type="OrthoDB" id="4177236at2759"/>
<comment type="caution">
    <text evidence="1">The sequence shown here is derived from an EMBL/GenBank/DDBJ whole genome shotgun (WGS) entry which is preliminary data.</text>
</comment>
<gene>
    <name evidence="1" type="ORF">DFH94DRAFT_207974</name>
</gene>
<protein>
    <submittedName>
        <fullName evidence="1">Uncharacterized protein</fullName>
    </submittedName>
</protein>
<reference evidence="1" key="1">
    <citation type="submission" date="2019-10" db="EMBL/GenBank/DDBJ databases">
        <authorList>
            <consortium name="DOE Joint Genome Institute"/>
            <person name="Kuo A."/>
            <person name="Miyauchi S."/>
            <person name="Kiss E."/>
            <person name="Drula E."/>
            <person name="Kohler A."/>
            <person name="Sanchez-Garcia M."/>
            <person name="Andreopoulos B."/>
            <person name="Barry K.W."/>
            <person name="Bonito G."/>
            <person name="Buee M."/>
            <person name="Carver A."/>
            <person name="Chen C."/>
            <person name="Cichocki N."/>
            <person name="Clum A."/>
            <person name="Culley D."/>
            <person name="Crous P.W."/>
            <person name="Fauchery L."/>
            <person name="Girlanda M."/>
            <person name="Hayes R."/>
            <person name="Keri Z."/>
            <person name="LaButti K."/>
            <person name="Lipzen A."/>
            <person name="Lombard V."/>
            <person name="Magnuson J."/>
            <person name="Maillard F."/>
            <person name="Morin E."/>
            <person name="Murat C."/>
            <person name="Nolan M."/>
            <person name="Ohm R."/>
            <person name="Pangilinan J."/>
            <person name="Pereira M."/>
            <person name="Perotto S."/>
            <person name="Peter M."/>
            <person name="Riley R."/>
            <person name="Sitrit Y."/>
            <person name="Stielow B."/>
            <person name="Szollosi G."/>
            <person name="Zifcakova L."/>
            <person name="Stursova M."/>
            <person name="Spatafora J.W."/>
            <person name="Tedersoo L."/>
            <person name="Vaario L.-M."/>
            <person name="Yamada A."/>
            <person name="Yan M."/>
            <person name="Wang P."/>
            <person name="Xu J."/>
            <person name="Bruns T."/>
            <person name="Baldrian P."/>
            <person name="Vilgalys R."/>
            <person name="Henrissat B."/>
            <person name="Grigoriev I.V."/>
            <person name="Hibbett D."/>
            <person name="Nagy L.G."/>
            <person name="Martin F.M."/>
        </authorList>
    </citation>
    <scope>NUCLEOTIDE SEQUENCE</scope>
    <source>
        <strain evidence="1">Prilba</strain>
    </source>
</reference>
<evidence type="ECO:0000313" key="1">
    <source>
        <dbReference type="EMBL" id="KAF8471011.1"/>
    </source>
</evidence>
<dbReference type="Proteomes" id="UP000759537">
    <property type="component" value="Unassembled WGS sequence"/>
</dbReference>
<name>A0A9P5JZK2_9AGAM</name>
<accession>A0A9P5JZK2</accession>
<keyword evidence="2" id="KW-1185">Reference proteome</keyword>
<evidence type="ECO:0000313" key="2">
    <source>
        <dbReference type="Proteomes" id="UP000759537"/>
    </source>
</evidence>